<dbReference type="GO" id="GO:0015031">
    <property type="term" value="P:protein transport"/>
    <property type="evidence" value="ECO:0007669"/>
    <property type="project" value="InterPro"/>
</dbReference>
<evidence type="ECO:0000256" key="7">
    <source>
        <dbReference type="ARBA" id="ARBA00022989"/>
    </source>
</evidence>
<evidence type="ECO:0000256" key="8">
    <source>
        <dbReference type="ARBA" id="ARBA00023136"/>
    </source>
</evidence>
<evidence type="ECO:0000256" key="5">
    <source>
        <dbReference type="ARBA" id="ARBA00022519"/>
    </source>
</evidence>
<keyword evidence="5 9" id="KW-0997">Cell inner membrane</keyword>
<name>A0A327L5M3_9BRAD</name>
<comment type="caution">
    <text evidence="13">The sequence shown here is derived from an EMBL/GenBank/DDBJ whole genome shotgun (WGS) entry which is preliminary data.</text>
</comment>
<proteinExistence type="inferred from homology"/>
<dbReference type="Pfam" id="PF26002">
    <property type="entry name" value="Beta-barrel_AprE"/>
    <property type="match status" value="1"/>
</dbReference>
<dbReference type="Gene3D" id="2.40.50.100">
    <property type="match status" value="1"/>
</dbReference>
<dbReference type="SUPFAM" id="SSF111369">
    <property type="entry name" value="HlyD-like secretion proteins"/>
    <property type="match status" value="2"/>
</dbReference>
<protein>
    <recommendedName>
        <fullName evidence="9">Membrane fusion protein (MFP) family protein</fullName>
    </recommendedName>
</protein>
<evidence type="ECO:0000256" key="2">
    <source>
        <dbReference type="ARBA" id="ARBA00009477"/>
    </source>
</evidence>
<evidence type="ECO:0000259" key="11">
    <source>
        <dbReference type="Pfam" id="PF25994"/>
    </source>
</evidence>
<evidence type="ECO:0000313" key="13">
    <source>
        <dbReference type="EMBL" id="RAI45335.1"/>
    </source>
</evidence>
<reference evidence="13 14" key="1">
    <citation type="submission" date="2017-07" db="EMBL/GenBank/DDBJ databases">
        <title>Draft Genome Sequences of Select Purple Nonsulfur Bacteria.</title>
        <authorList>
            <person name="Lasarre B."/>
            <person name="Mckinlay J.B."/>
        </authorList>
    </citation>
    <scope>NUCLEOTIDE SEQUENCE [LARGE SCALE GENOMIC DNA]</scope>
    <source>
        <strain evidence="13 14">DSM 5909</strain>
    </source>
</reference>
<dbReference type="EMBL" id="NPEX01000018">
    <property type="protein sequence ID" value="RAI45335.1"/>
    <property type="molecule type" value="Genomic_DNA"/>
</dbReference>
<evidence type="ECO:0000259" key="12">
    <source>
        <dbReference type="Pfam" id="PF26002"/>
    </source>
</evidence>
<sequence>MMSTKPQTIDNAGLPVLQGSIFQLSDRLLESGPPIRNIVAGAVVVAVVGLGGFGVWAGTAPLAAGAVAAGTVRVDTNKKTVQHLEGGIIREILVREGDRVRAGQVLVRLDPVAVKADRGVLENQLLTATAEEARLSAERDGAPSVIFPAALASSLWRPEVAAIVGTQREIFQSQRSALAADIAVQQRKVAQQQAQMEALSKQIVASERQIALFQEELDTALVLLDKGYEKKPRVLGLQRNIAQSESELSALRGRLDTARETIAESKAQMESLRNQRAKAISDDLEKARNKRAEAEKQLQKTADKLERVDVVAPQDGYVIGLKHFTAGAVVGSGGVILDIIPDNENLVLYVKVNPIDIDVVHEGLPAQVRLVAYKQRIVPTLDGVVTQVSADAVVDEQSKGQFYMTRIEVKPSDLERLPGVKLFPGMPVEAIILTGERTLLDYLLRPVLDSFAHAFKEQ</sequence>
<dbReference type="Proteomes" id="UP000249130">
    <property type="component" value="Unassembled WGS sequence"/>
</dbReference>
<dbReference type="Gene3D" id="2.40.30.170">
    <property type="match status" value="1"/>
</dbReference>
<dbReference type="OrthoDB" id="9810980at2"/>
<dbReference type="PANTHER" id="PTHR30386:SF17">
    <property type="entry name" value="ALKALINE PROTEASE SECRETION PROTEIN APRE"/>
    <property type="match status" value="1"/>
</dbReference>
<dbReference type="GO" id="GO:0005886">
    <property type="term" value="C:plasma membrane"/>
    <property type="evidence" value="ECO:0007669"/>
    <property type="project" value="UniProtKB-SubCell"/>
</dbReference>
<comment type="similarity">
    <text evidence="2 9">Belongs to the membrane fusion protein (MFP) (TC 8.A.1) family.</text>
</comment>
<dbReference type="InterPro" id="IPR050739">
    <property type="entry name" value="MFP"/>
</dbReference>
<dbReference type="AlphaFoldDB" id="A0A327L5M3"/>
<dbReference type="PANTHER" id="PTHR30386">
    <property type="entry name" value="MEMBRANE FUSION SUBUNIT OF EMRAB-TOLC MULTIDRUG EFFLUX PUMP"/>
    <property type="match status" value="1"/>
</dbReference>
<comment type="subcellular location">
    <subcellularLocation>
        <location evidence="1 9">Cell inner membrane</location>
        <topology evidence="1 9">Single-pass membrane protein</topology>
    </subcellularLocation>
</comment>
<dbReference type="PRINTS" id="PR01490">
    <property type="entry name" value="RTXTOXIND"/>
</dbReference>
<organism evidence="13 14">
    <name type="scientific">Rhodoplanes roseus</name>
    <dbReference type="NCBI Taxonomy" id="29409"/>
    <lineage>
        <taxon>Bacteria</taxon>
        <taxon>Pseudomonadati</taxon>
        <taxon>Pseudomonadota</taxon>
        <taxon>Alphaproteobacteria</taxon>
        <taxon>Hyphomicrobiales</taxon>
        <taxon>Nitrobacteraceae</taxon>
        <taxon>Rhodoplanes</taxon>
    </lineage>
</organism>
<keyword evidence="3 9" id="KW-0813">Transport</keyword>
<evidence type="ECO:0000256" key="4">
    <source>
        <dbReference type="ARBA" id="ARBA00022475"/>
    </source>
</evidence>
<evidence type="ECO:0000256" key="3">
    <source>
        <dbReference type="ARBA" id="ARBA00022448"/>
    </source>
</evidence>
<dbReference type="InterPro" id="IPR058781">
    <property type="entry name" value="HH_AprE-like"/>
</dbReference>
<evidence type="ECO:0000256" key="6">
    <source>
        <dbReference type="ARBA" id="ARBA00022692"/>
    </source>
</evidence>
<evidence type="ECO:0000256" key="1">
    <source>
        <dbReference type="ARBA" id="ARBA00004377"/>
    </source>
</evidence>
<feature type="transmembrane region" description="Helical" evidence="9">
    <location>
        <begin position="37"/>
        <end position="57"/>
    </location>
</feature>
<keyword evidence="7 9" id="KW-1133">Transmembrane helix</keyword>
<keyword evidence="10" id="KW-0175">Coiled coil</keyword>
<keyword evidence="8 9" id="KW-0472">Membrane</keyword>
<evidence type="ECO:0000313" key="14">
    <source>
        <dbReference type="Proteomes" id="UP000249130"/>
    </source>
</evidence>
<evidence type="ECO:0000256" key="10">
    <source>
        <dbReference type="SAM" id="Coils"/>
    </source>
</evidence>
<dbReference type="InterPro" id="IPR058982">
    <property type="entry name" value="Beta-barrel_AprE"/>
</dbReference>
<evidence type="ECO:0000256" key="9">
    <source>
        <dbReference type="RuleBase" id="RU365093"/>
    </source>
</evidence>
<keyword evidence="6 9" id="KW-0812">Transmembrane</keyword>
<gene>
    <name evidence="13" type="ORF">CH341_04475</name>
</gene>
<dbReference type="NCBIfam" id="TIGR01843">
    <property type="entry name" value="type_I_hlyD"/>
    <property type="match status" value="1"/>
</dbReference>
<keyword evidence="14" id="KW-1185">Reference proteome</keyword>
<feature type="domain" description="AprE-like beta-barrel" evidence="12">
    <location>
        <begin position="346"/>
        <end position="435"/>
    </location>
</feature>
<feature type="coiled-coil region" evidence="10">
    <location>
        <begin position="182"/>
        <end position="311"/>
    </location>
</feature>
<dbReference type="InterPro" id="IPR010129">
    <property type="entry name" value="T1SS_HlyD"/>
</dbReference>
<feature type="domain" description="AprE-like long alpha-helical hairpin" evidence="11">
    <location>
        <begin position="114"/>
        <end position="303"/>
    </location>
</feature>
<dbReference type="Pfam" id="PF25994">
    <property type="entry name" value="HH_AprE"/>
    <property type="match status" value="1"/>
</dbReference>
<dbReference type="RefSeq" id="WP_111417836.1">
    <property type="nucleotide sequence ID" value="NZ_NPEX01000018.1"/>
</dbReference>
<accession>A0A327L5M3</accession>
<keyword evidence="4 9" id="KW-1003">Cell membrane</keyword>